<comment type="caution">
    <text evidence="2">The sequence shown here is derived from an EMBL/GenBank/DDBJ whole genome shotgun (WGS) entry which is preliminary data.</text>
</comment>
<protein>
    <submittedName>
        <fullName evidence="2">Uncharacterized protein</fullName>
    </submittedName>
</protein>
<evidence type="ECO:0000313" key="2">
    <source>
        <dbReference type="EMBL" id="KAL3785271.1"/>
    </source>
</evidence>
<dbReference type="AlphaFoldDB" id="A0ABD3PDD2"/>
<dbReference type="EMBL" id="JABMIG020000218">
    <property type="protein sequence ID" value="KAL3785271.1"/>
    <property type="molecule type" value="Genomic_DNA"/>
</dbReference>
<dbReference type="Proteomes" id="UP001516023">
    <property type="component" value="Unassembled WGS sequence"/>
</dbReference>
<sequence>MSSIYVTESGASVVCSGAVVVCSQYSQYYGPSSIVSLNPQCYAQYATSSPAIFLQPSMLQGQHSYSAYTMPVCARVGRKKSRSASTRAYESRHQAPASTPTAMAKTYDNASAPPLELLMPTMAPSYYRVECSQNS</sequence>
<evidence type="ECO:0000313" key="3">
    <source>
        <dbReference type="Proteomes" id="UP001516023"/>
    </source>
</evidence>
<name>A0ABD3PDD2_9STRA</name>
<accession>A0ABD3PDD2</accession>
<feature type="region of interest" description="Disordered" evidence="1">
    <location>
        <begin position="83"/>
        <end position="105"/>
    </location>
</feature>
<proteinExistence type="predicted"/>
<keyword evidence="3" id="KW-1185">Reference proteome</keyword>
<evidence type="ECO:0000256" key="1">
    <source>
        <dbReference type="SAM" id="MobiDB-lite"/>
    </source>
</evidence>
<organism evidence="2 3">
    <name type="scientific">Cyclotella cryptica</name>
    <dbReference type="NCBI Taxonomy" id="29204"/>
    <lineage>
        <taxon>Eukaryota</taxon>
        <taxon>Sar</taxon>
        <taxon>Stramenopiles</taxon>
        <taxon>Ochrophyta</taxon>
        <taxon>Bacillariophyta</taxon>
        <taxon>Coscinodiscophyceae</taxon>
        <taxon>Thalassiosirophycidae</taxon>
        <taxon>Stephanodiscales</taxon>
        <taxon>Stephanodiscaceae</taxon>
        <taxon>Cyclotella</taxon>
    </lineage>
</organism>
<gene>
    <name evidence="2" type="ORF">HJC23_002726</name>
</gene>
<reference evidence="2 3" key="1">
    <citation type="journal article" date="2020" name="G3 (Bethesda)">
        <title>Improved Reference Genome for Cyclotella cryptica CCMP332, a Model for Cell Wall Morphogenesis, Salinity Adaptation, and Lipid Production in Diatoms (Bacillariophyta).</title>
        <authorList>
            <person name="Roberts W.R."/>
            <person name="Downey K.M."/>
            <person name="Ruck E.C."/>
            <person name="Traller J.C."/>
            <person name="Alverson A.J."/>
        </authorList>
    </citation>
    <scope>NUCLEOTIDE SEQUENCE [LARGE SCALE GENOMIC DNA]</scope>
    <source>
        <strain evidence="2 3">CCMP332</strain>
    </source>
</reference>